<dbReference type="EMBL" id="BMVN01000061">
    <property type="protein sequence ID" value="GHA67329.1"/>
    <property type="molecule type" value="Genomic_DNA"/>
</dbReference>
<organism evidence="2 3">
    <name type="scientific">Streptomyces canarius</name>
    <dbReference type="NCBI Taxonomy" id="285453"/>
    <lineage>
        <taxon>Bacteria</taxon>
        <taxon>Bacillati</taxon>
        <taxon>Actinomycetota</taxon>
        <taxon>Actinomycetes</taxon>
        <taxon>Kitasatosporales</taxon>
        <taxon>Streptomycetaceae</taxon>
        <taxon>Streptomyces</taxon>
    </lineage>
</organism>
<keyword evidence="3" id="KW-1185">Reference proteome</keyword>
<proteinExistence type="predicted"/>
<sequence>MRRDGLAVSWPLVTRTSRGRFGDPAGSQGGDDVPPGRYGRIASVGGGAEARAAPSWGWCATTPPLGRQHCSAARAHSCERLGRPVLAMRLATCFSTVRGDM</sequence>
<evidence type="ECO:0000313" key="3">
    <source>
        <dbReference type="Proteomes" id="UP000653644"/>
    </source>
</evidence>
<reference evidence="3" key="1">
    <citation type="journal article" date="2019" name="Int. J. Syst. Evol. Microbiol.">
        <title>The Global Catalogue of Microorganisms (GCM) 10K type strain sequencing project: providing services to taxonomists for standard genome sequencing and annotation.</title>
        <authorList>
            <consortium name="The Broad Institute Genomics Platform"/>
            <consortium name="The Broad Institute Genome Sequencing Center for Infectious Disease"/>
            <person name="Wu L."/>
            <person name="Ma J."/>
        </authorList>
    </citation>
    <scope>NUCLEOTIDE SEQUENCE [LARGE SCALE GENOMIC DNA]</scope>
    <source>
        <strain evidence="3">JCM 4733</strain>
    </source>
</reference>
<comment type="caution">
    <text evidence="2">The sequence shown here is derived from an EMBL/GenBank/DDBJ whole genome shotgun (WGS) entry which is preliminary data.</text>
</comment>
<name>A0ABQ3DFA5_9ACTN</name>
<evidence type="ECO:0000256" key="1">
    <source>
        <dbReference type="SAM" id="MobiDB-lite"/>
    </source>
</evidence>
<protein>
    <submittedName>
        <fullName evidence="2">Uncharacterized protein</fullName>
    </submittedName>
</protein>
<evidence type="ECO:0000313" key="2">
    <source>
        <dbReference type="EMBL" id="GHA67329.1"/>
    </source>
</evidence>
<dbReference type="Proteomes" id="UP000653644">
    <property type="component" value="Unassembled WGS sequence"/>
</dbReference>
<feature type="region of interest" description="Disordered" evidence="1">
    <location>
        <begin position="16"/>
        <end position="41"/>
    </location>
</feature>
<gene>
    <name evidence="2" type="ORF">GCM10010345_83740</name>
</gene>
<accession>A0ABQ3DFA5</accession>